<dbReference type="KEGG" id="alim:106527934"/>
<reference evidence="4" key="1">
    <citation type="submission" date="2025-08" db="UniProtKB">
        <authorList>
            <consortium name="RefSeq"/>
        </authorList>
    </citation>
    <scope>IDENTIFICATION</scope>
</reference>
<dbReference type="RefSeq" id="XP_013878413.1">
    <property type="nucleotide sequence ID" value="XM_014022959.1"/>
</dbReference>
<keyword evidence="3" id="KW-1185">Reference proteome</keyword>
<evidence type="ECO:0000313" key="4">
    <source>
        <dbReference type="RefSeq" id="XP_013878413.1"/>
    </source>
</evidence>
<dbReference type="GeneID" id="106527934"/>
<organism evidence="3 4">
    <name type="scientific">Austrofundulus limnaeus</name>
    <name type="common">Annual killifish</name>
    <dbReference type="NCBI Taxonomy" id="52670"/>
    <lineage>
        <taxon>Eukaryota</taxon>
        <taxon>Metazoa</taxon>
        <taxon>Chordata</taxon>
        <taxon>Craniata</taxon>
        <taxon>Vertebrata</taxon>
        <taxon>Euteleostomi</taxon>
        <taxon>Actinopterygii</taxon>
        <taxon>Neopterygii</taxon>
        <taxon>Teleostei</taxon>
        <taxon>Neoteleostei</taxon>
        <taxon>Acanthomorphata</taxon>
        <taxon>Ovalentaria</taxon>
        <taxon>Atherinomorphae</taxon>
        <taxon>Cyprinodontiformes</taxon>
        <taxon>Rivulidae</taxon>
        <taxon>Austrofundulus</taxon>
    </lineage>
</organism>
<dbReference type="FunCoup" id="A0A2I4CEK4">
    <property type="interactions" value="6"/>
</dbReference>
<dbReference type="GO" id="GO:0007160">
    <property type="term" value="P:cell-matrix adhesion"/>
    <property type="evidence" value="ECO:0007669"/>
    <property type="project" value="InterPro"/>
</dbReference>
<evidence type="ECO:0000256" key="2">
    <source>
        <dbReference type="SAM" id="SignalP"/>
    </source>
</evidence>
<feature type="signal peptide" evidence="2">
    <location>
        <begin position="1"/>
        <end position="16"/>
    </location>
</feature>
<dbReference type="PANTHER" id="PTHR10697:SF5">
    <property type="entry name" value="EPENDYMIN-RELATED"/>
    <property type="match status" value="1"/>
</dbReference>
<dbReference type="PRINTS" id="PR00317">
    <property type="entry name" value="EPENDYMIN"/>
</dbReference>
<dbReference type="AlphaFoldDB" id="A0A2I4CEK4"/>
<accession>A0A2I4CEK4</accession>
<sequence length="211" mass="23781">MRVLLLLVCLAVCCLAQRPQPCYSPPLLSGSLTVVSQSVKLSASVKYTYDALQKRIRLREIGTYGDKPFHFDFLLLYKQGIVYKINNENQTCSKKRLDINFHPLRVPRNASFVGQAVLGSSSGPGEGVLVNTWGGEVHTRNGTAKYISTVTEFGCIPITTLYLTPKNEWVVTSFFDNIVGIPNPQYLIPPKFCENAQLEEEEEPEYFYMFI</sequence>
<dbReference type="GO" id="GO:0005576">
    <property type="term" value="C:extracellular region"/>
    <property type="evidence" value="ECO:0007669"/>
    <property type="project" value="InterPro"/>
</dbReference>
<evidence type="ECO:0000313" key="3">
    <source>
        <dbReference type="Proteomes" id="UP000192220"/>
    </source>
</evidence>
<dbReference type="InterPro" id="IPR001299">
    <property type="entry name" value="Ependymin"/>
</dbReference>
<dbReference type="Pfam" id="PF00811">
    <property type="entry name" value="Ependymin"/>
    <property type="match status" value="1"/>
</dbReference>
<dbReference type="SMART" id="SM00026">
    <property type="entry name" value="EPEND"/>
    <property type="match status" value="1"/>
</dbReference>
<dbReference type="GO" id="GO:0005509">
    <property type="term" value="F:calcium ion binding"/>
    <property type="evidence" value="ECO:0007669"/>
    <property type="project" value="InterPro"/>
</dbReference>
<dbReference type="PANTHER" id="PTHR10697">
    <property type="entry name" value="MAMMALIAN EPENDYMIN-RELATED PROTEIN 1"/>
    <property type="match status" value="1"/>
</dbReference>
<dbReference type="InParanoid" id="A0A2I4CEK4"/>
<keyword evidence="2" id="KW-0732">Signal</keyword>
<proteinExistence type="inferred from homology"/>
<name>A0A2I4CEK4_AUSLI</name>
<protein>
    <submittedName>
        <fullName evidence="4">Ependymin</fullName>
    </submittedName>
</protein>
<dbReference type="OrthoDB" id="9942506at2759"/>
<dbReference type="Proteomes" id="UP000192220">
    <property type="component" value="Unplaced"/>
</dbReference>
<dbReference type="GO" id="GO:0005764">
    <property type="term" value="C:lysosome"/>
    <property type="evidence" value="ECO:0007669"/>
    <property type="project" value="TreeGrafter"/>
</dbReference>
<gene>
    <name evidence="4" type="primary">LOC106527934</name>
</gene>
<evidence type="ECO:0000256" key="1">
    <source>
        <dbReference type="ARBA" id="ARBA00010771"/>
    </source>
</evidence>
<feature type="chain" id="PRO_5014185557" evidence="2">
    <location>
        <begin position="17"/>
        <end position="211"/>
    </location>
</feature>
<comment type="similarity">
    <text evidence="1">Belongs to the ependymin family.</text>
</comment>